<dbReference type="PANTHER" id="PTHR43388:SF1">
    <property type="entry name" value="HYDROGENASE MATURATION FACTOR HOXX"/>
    <property type="match status" value="1"/>
</dbReference>
<dbReference type="InterPro" id="IPR047180">
    <property type="entry name" value="HoxX-like"/>
</dbReference>
<dbReference type="SUPFAM" id="SSF52096">
    <property type="entry name" value="ClpP/crotonase"/>
    <property type="match status" value="1"/>
</dbReference>
<feature type="non-terminal residue" evidence="1">
    <location>
        <position position="1"/>
    </location>
</feature>
<proteinExistence type="predicted"/>
<reference evidence="1" key="1">
    <citation type="journal article" date="2020" name="mSystems">
        <title>Genome- and Community-Level Interaction Insights into Carbon Utilization and Element Cycling Functions of Hydrothermarchaeota in Hydrothermal Sediment.</title>
        <authorList>
            <person name="Zhou Z."/>
            <person name="Liu Y."/>
            <person name="Xu W."/>
            <person name="Pan J."/>
            <person name="Luo Z.H."/>
            <person name="Li M."/>
        </authorList>
    </citation>
    <scope>NUCLEOTIDE SEQUENCE [LARGE SCALE GENOMIC DNA]</scope>
    <source>
        <strain evidence="1">HyVt-26</strain>
    </source>
</reference>
<evidence type="ECO:0000313" key="1">
    <source>
        <dbReference type="EMBL" id="HDK38404.1"/>
    </source>
</evidence>
<dbReference type="InterPro" id="IPR001753">
    <property type="entry name" value="Enoyl-CoA_hydra/iso"/>
</dbReference>
<dbReference type="Proteomes" id="UP000885822">
    <property type="component" value="Unassembled WGS sequence"/>
</dbReference>
<dbReference type="Gene3D" id="3.90.226.10">
    <property type="entry name" value="2-enoyl-CoA Hydratase, Chain A, domain 1"/>
    <property type="match status" value="1"/>
</dbReference>
<protein>
    <submittedName>
        <fullName evidence="1">Hydrogenase maturation protein</fullName>
    </submittedName>
</protein>
<dbReference type="GO" id="GO:0003824">
    <property type="term" value="F:catalytic activity"/>
    <property type="evidence" value="ECO:0007669"/>
    <property type="project" value="UniProtKB-ARBA"/>
</dbReference>
<accession>A0A831KCQ2</accession>
<dbReference type="Pfam" id="PF00378">
    <property type="entry name" value="ECH_1"/>
    <property type="match status" value="1"/>
</dbReference>
<comment type="caution">
    <text evidence="1">The sequence shown here is derived from an EMBL/GenBank/DDBJ whole genome shotgun (WGS) entry which is preliminary data.</text>
</comment>
<dbReference type="EMBL" id="DRCV01000230">
    <property type="protein sequence ID" value="HDK38404.1"/>
    <property type="molecule type" value="Genomic_DNA"/>
</dbReference>
<dbReference type="InterPro" id="IPR029045">
    <property type="entry name" value="ClpP/crotonase-like_dom_sf"/>
</dbReference>
<dbReference type="PANTHER" id="PTHR43388">
    <property type="entry name" value="HYDROGENASE MATURATION FACTOR HOXX"/>
    <property type="match status" value="1"/>
</dbReference>
<sequence>INTSTHLTVAALQGNAGAGGVFLARAADEVWARQGVILNPHYKDMGNLYGSEYWTYLLPRYAGEENAVRISQARLPMGTDEAKTLGLIDNILENSPADFLASVYGRASVMVQSADFAERLEQKKQRRKQDEMQRPLQQYRDRELEKMYQNFYGFDPSYHVARYNFVHKVPKSRTPLTIALHRRINKMAHEQS</sequence>
<organism evidence="1">
    <name type="scientific">Thiolapillus brandeum</name>
    <dbReference type="NCBI Taxonomy" id="1076588"/>
    <lineage>
        <taxon>Bacteria</taxon>
        <taxon>Pseudomonadati</taxon>
        <taxon>Pseudomonadota</taxon>
        <taxon>Gammaproteobacteria</taxon>
        <taxon>Chromatiales</taxon>
        <taxon>Sedimenticolaceae</taxon>
        <taxon>Thiolapillus</taxon>
    </lineage>
</organism>
<gene>
    <name evidence="1" type="ORF">ENG92_05255</name>
</gene>
<name>A0A831KCQ2_9GAMM</name>
<dbReference type="AlphaFoldDB" id="A0A831KCQ2"/>